<organism evidence="2 3">
    <name type="scientific">Marivivens donghaensis</name>
    <dbReference type="NCBI Taxonomy" id="1699413"/>
    <lineage>
        <taxon>Bacteria</taxon>
        <taxon>Pseudomonadati</taxon>
        <taxon>Pseudomonadota</taxon>
        <taxon>Alphaproteobacteria</taxon>
        <taxon>Rhodobacterales</taxon>
        <taxon>Paracoccaceae</taxon>
        <taxon>Marivivens group</taxon>
        <taxon>Marivivens</taxon>
    </lineage>
</organism>
<sequence>MARHTRKKIGLPMAYVLWWGIGSVVLYAGLGTAFDSSEDITASDRAIRFTPLRWTVRVDDLATADGLTFDALDVSIPTTPPNGLRLSTKAPITVADELQTVVVAGDRIEGDLKVNYWPFGEVEKATVDIEDATVSGADVAIEALHVKAEQSEDAHNGYALSMDAANIELPRDLDLFAQINGSLSNVIESAHFEALAGLKRPLLIQSADPVIETLDIATATMKWDDIELAFDGKLTFVDGCDAQGQINLAVKGWQTFFDVAVEMEMIEPQVAQSWKIVGGNLADSEGRIALPLTLAGQTMRLGPFPLGPSPLACQRQ</sequence>
<dbReference type="Pfam" id="PF09898">
    <property type="entry name" value="DUF2125"/>
    <property type="match status" value="1"/>
</dbReference>
<keyword evidence="3" id="KW-1185">Reference proteome</keyword>
<evidence type="ECO:0000313" key="2">
    <source>
        <dbReference type="EMBL" id="NIY71027.1"/>
    </source>
</evidence>
<evidence type="ECO:0000313" key="3">
    <source>
        <dbReference type="Proteomes" id="UP000709466"/>
    </source>
</evidence>
<protein>
    <submittedName>
        <fullName evidence="2">DUF2125 domain-containing protein</fullName>
    </submittedName>
</protein>
<name>A0ABX0VV01_9RHOB</name>
<dbReference type="InterPro" id="IPR018666">
    <property type="entry name" value="DUF2125"/>
</dbReference>
<reference evidence="2 3" key="1">
    <citation type="submission" date="2020-03" db="EMBL/GenBank/DDBJ databases">
        <title>Bacterial isolates of synthetic phycosphere.</title>
        <authorList>
            <person name="Fu H."/>
            <person name="Moran M.A."/>
        </authorList>
    </citation>
    <scope>NUCLEOTIDE SEQUENCE [LARGE SCALE GENOMIC DNA]</scope>
    <source>
        <strain evidence="2 3">HF1</strain>
    </source>
</reference>
<comment type="caution">
    <text evidence="2">The sequence shown here is derived from an EMBL/GenBank/DDBJ whole genome shotgun (WGS) entry which is preliminary data.</text>
</comment>
<proteinExistence type="predicted"/>
<dbReference type="Proteomes" id="UP000709466">
    <property type="component" value="Unassembled WGS sequence"/>
</dbReference>
<evidence type="ECO:0000256" key="1">
    <source>
        <dbReference type="SAM" id="Phobius"/>
    </source>
</evidence>
<accession>A0ABX0VV01</accession>
<dbReference type="RefSeq" id="WP_167635918.1">
    <property type="nucleotide sequence ID" value="NZ_JAATOP010000001.1"/>
</dbReference>
<dbReference type="EMBL" id="JAATOP010000001">
    <property type="protein sequence ID" value="NIY71027.1"/>
    <property type="molecule type" value="Genomic_DNA"/>
</dbReference>
<keyword evidence="1" id="KW-0812">Transmembrane</keyword>
<gene>
    <name evidence="2" type="ORF">HCZ30_01100</name>
</gene>
<keyword evidence="1" id="KW-0472">Membrane</keyword>
<keyword evidence="1" id="KW-1133">Transmembrane helix</keyword>
<feature type="transmembrane region" description="Helical" evidence="1">
    <location>
        <begin position="12"/>
        <end position="30"/>
    </location>
</feature>